<reference evidence="4 5" key="1">
    <citation type="journal article" date="2022" name="Nat. Plants">
        <title>Genomes of leafy and leafless Platanthera orchids illuminate the evolution of mycoheterotrophy.</title>
        <authorList>
            <person name="Li M.H."/>
            <person name="Liu K.W."/>
            <person name="Li Z."/>
            <person name="Lu H.C."/>
            <person name="Ye Q.L."/>
            <person name="Zhang D."/>
            <person name="Wang J.Y."/>
            <person name="Li Y.F."/>
            <person name="Zhong Z.M."/>
            <person name="Liu X."/>
            <person name="Yu X."/>
            <person name="Liu D.K."/>
            <person name="Tu X.D."/>
            <person name="Liu B."/>
            <person name="Hao Y."/>
            <person name="Liao X.Y."/>
            <person name="Jiang Y.T."/>
            <person name="Sun W.H."/>
            <person name="Chen J."/>
            <person name="Chen Y.Q."/>
            <person name="Ai Y."/>
            <person name="Zhai J.W."/>
            <person name="Wu S.S."/>
            <person name="Zhou Z."/>
            <person name="Hsiao Y.Y."/>
            <person name="Wu W.L."/>
            <person name="Chen Y.Y."/>
            <person name="Lin Y.F."/>
            <person name="Hsu J.L."/>
            <person name="Li C.Y."/>
            <person name="Wang Z.W."/>
            <person name="Zhao X."/>
            <person name="Zhong W.Y."/>
            <person name="Ma X.K."/>
            <person name="Ma L."/>
            <person name="Huang J."/>
            <person name="Chen G.Z."/>
            <person name="Huang M.Z."/>
            <person name="Huang L."/>
            <person name="Peng D.H."/>
            <person name="Luo Y.B."/>
            <person name="Zou S.Q."/>
            <person name="Chen S.P."/>
            <person name="Lan S."/>
            <person name="Tsai W.C."/>
            <person name="Van de Peer Y."/>
            <person name="Liu Z.J."/>
        </authorList>
    </citation>
    <scope>NUCLEOTIDE SEQUENCE [LARGE SCALE GENOMIC DNA]</scope>
    <source>
        <strain evidence="4">Lor287</strain>
    </source>
</reference>
<dbReference type="PANTHER" id="PTHR47926:SF380">
    <property type="entry name" value="PENTATRICOPEPTIDE REPEAT-CONTAINING PROTEIN"/>
    <property type="match status" value="1"/>
</dbReference>
<evidence type="ECO:0000313" key="4">
    <source>
        <dbReference type="EMBL" id="KAK8916957.1"/>
    </source>
</evidence>
<sequence>MPPEGGKTNAATLRRGVCTRFCEENGENPPFRSPTLASSPRRNTAALPNGPLMAVNSVCTTWTAKCTGYNFYNMRRFVLLLLPFYSRKNHRFGVHVRFLSSPAEPVFPRKPIHKTLGGRKPLGAGLSSEAVPGEIYGCNLRLSALGRRGDIDGARALFDQMPRRDVVTYASMIDLHIKNGDLPQAEALFGTIPARNVVTDSAMIHGLAKAGRVDEARELFDRMPARNVFTWTILLSGYLRSGDVPAARRVFDEMPEKNVVSWTTMVSGYARNGLLSDARVLFDLMPERNVVAWTAMIKAYVDEGAVEDAAELFDRMPQRNLHSWNIMIKGYLRRNRIRDAVDLFESMPRRNAVSWTTMVSGLAQNEMIDDARKMFDQMPVRDTAAWNAMITAYASSGEMGMAASLFDSMQQKNVVTWNAMIDGYAKNGSHSEAMSTLLRMLRSSEKPNATSLTSLLGTCDSMITGIEVHAFAMKLAFSSDTCLGNALVVTYSRNGDLGSAWLAFDELRYKDVVSWTSMILAFANHGRGLFALKLFAKMLGCGAQPDAVTFVGLLSACSHAGLVAKGRKIFDSMRRAYGVEPKAEHYSSLVDILGRAGRVSEASVVLNQVPQSEKDAAVLGAMLGACRVHGEVEIASQIADDLIDLDPSNAGNFVILANIYASNGNWNDVARVRKTMKENRVEKVPGFSLIDVKTSSHVLFAGDRSHSQSDAIYTMLDELLIPQMKGMECE</sequence>
<feature type="region of interest" description="Disordered" evidence="3">
    <location>
        <begin position="27"/>
        <end position="46"/>
    </location>
</feature>
<dbReference type="Proteomes" id="UP001418222">
    <property type="component" value="Unassembled WGS sequence"/>
</dbReference>
<dbReference type="Pfam" id="PF20431">
    <property type="entry name" value="E_motif"/>
    <property type="match status" value="1"/>
</dbReference>
<dbReference type="NCBIfam" id="TIGR00756">
    <property type="entry name" value="PPR"/>
    <property type="match status" value="11"/>
</dbReference>
<protein>
    <submittedName>
        <fullName evidence="4">Pentatricopeptide repeat-containing protein</fullName>
    </submittedName>
</protein>
<feature type="repeat" description="PPR" evidence="2">
    <location>
        <begin position="196"/>
        <end position="226"/>
    </location>
</feature>
<dbReference type="FunFam" id="1.25.40.10:FF:000125">
    <property type="entry name" value="Pentatricopeptide repeat-containing protein"/>
    <property type="match status" value="2"/>
</dbReference>
<evidence type="ECO:0000256" key="2">
    <source>
        <dbReference type="PROSITE-ProRule" id="PRU00708"/>
    </source>
</evidence>
<dbReference type="InterPro" id="IPR046960">
    <property type="entry name" value="PPR_At4g14850-like_plant"/>
</dbReference>
<dbReference type="Pfam" id="PF12854">
    <property type="entry name" value="PPR_1"/>
    <property type="match status" value="1"/>
</dbReference>
<comment type="caution">
    <text evidence="4">The sequence shown here is derived from an EMBL/GenBank/DDBJ whole genome shotgun (WGS) entry which is preliminary data.</text>
</comment>
<evidence type="ECO:0000313" key="5">
    <source>
        <dbReference type="Proteomes" id="UP001418222"/>
    </source>
</evidence>
<accession>A0AAP0AWE2</accession>
<feature type="repeat" description="PPR" evidence="2">
    <location>
        <begin position="351"/>
        <end position="385"/>
    </location>
</feature>
<dbReference type="AlphaFoldDB" id="A0AAP0AWE2"/>
<dbReference type="GO" id="GO:0048731">
    <property type="term" value="P:system development"/>
    <property type="evidence" value="ECO:0007669"/>
    <property type="project" value="UniProtKB-ARBA"/>
</dbReference>
<dbReference type="FunFam" id="1.25.40.10:FF:001810">
    <property type="entry name" value="Pentatricopeptide repeat-containing protein mitochondrial"/>
    <property type="match status" value="1"/>
</dbReference>
<dbReference type="GO" id="GO:0003723">
    <property type="term" value="F:RNA binding"/>
    <property type="evidence" value="ECO:0007669"/>
    <property type="project" value="InterPro"/>
</dbReference>
<dbReference type="PANTHER" id="PTHR47926">
    <property type="entry name" value="PENTATRICOPEPTIDE REPEAT-CONTAINING PROTEIN"/>
    <property type="match status" value="1"/>
</dbReference>
<dbReference type="InterPro" id="IPR002885">
    <property type="entry name" value="PPR_rpt"/>
</dbReference>
<dbReference type="InterPro" id="IPR046848">
    <property type="entry name" value="E_motif"/>
</dbReference>
<gene>
    <name evidence="4" type="primary">PCMP-H24</name>
    <name evidence="4" type="ORF">KSP39_PZI023081</name>
</gene>
<dbReference type="Pfam" id="PF13041">
    <property type="entry name" value="PPR_2"/>
    <property type="match status" value="4"/>
</dbReference>
<organism evidence="4 5">
    <name type="scientific">Platanthera zijinensis</name>
    <dbReference type="NCBI Taxonomy" id="2320716"/>
    <lineage>
        <taxon>Eukaryota</taxon>
        <taxon>Viridiplantae</taxon>
        <taxon>Streptophyta</taxon>
        <taxon>Embryophyta</taxon>
        <taxon>Tracheophyta</taxon>
        <taxon>Spermatophyta</taxon>
        <taxon>Magnoliopsida</taxon>
        <taxon>Liliopsida</taxon>
        <taxon>Asparagales</taxon>
        <taxon>Orchidaceae</taxon>
        <taxon>Orchidoideae</taxon>
        <taxon>Orchideae</taxon>
        <taxon>Orchidinae</taxon>
        <taxon>Platanthera</taxon>
    </lineage>
</organism>
<feature type="repeat" description="PPR" evidence="2">
    <location>
        <begin position="289"/>
        <end position="323"/>
    </location>
</feature>
<dbReference type="Pfam" id="PF01535">
    <property type="entry name" value="PPR"/>
    <property type="match status" value="5"/>
</dbReference>
<dbReference type="InterPro" id="IPR011990">
    <property type="entry name" value="TPR-like_helical_dom_sf"/>
</dbReference>
<dbReference type="SUPFAM" id="SSF48452">
    <property type="entry name" value="TPR-like"/>
    <property type="match status" value="1"/>
</dbReference>
<dbReference type="Gene3D" id="1.25.40.10">
    <property type="entry name" value="Tetratricopeptide repeat domain"/>
    <property type="match status" value="6"/>
</dbReference>
<keyword evidence="5" id="KW-1185">Reference proteome</keyword>
<evidence type="ECO:0000256" key="1">
    <source>
        <dbReference type="ARBA" id="ARBA00022737"/>
    </source>
</evidence>
<feature type="repeat" description="PPR" evidence="2">
    <location>
        <begin position="134"/>
        <end position="168"/>
    </location>
</feature>
<keyword evidence="1" id="KW-0677">Repeat</keyword>
<feature type="repeat" description="PPR" evidence="2">
    <location>
        <begin position="227"/>
        <end position="261"/>
    </location>
</feature>
<evidence type="ECO:0000256" key="3">
    <source>
        <dbReference type="SAM" id="MobiDB-lite"/>
    </source>
</evidence>
<feature type="repeat" description="PPR" evidence="2">
    <location>
        <begin position="413"/>
        <end position="447"/>
    </location>
</feature>
<proteinExistence type="predicted"/>
<name>A0AAP0AWE2_9ASPA</name>
<feature type="repeat" description="PPR" evidence="2">
    <location>
        <begin position="511"/>
        <end position="545"/>
    </location>
</feature>
<dbReference type="PROSITE" id="PS51375">
    <property type="entry name" value="PPR"/>
    <property type="match status" value="7"/>
</dbReference>
<dbReference type="GO" id="GO:0009451">
    <property type="term" value="P:RNA modification"/>
    <property type="evidence" value="ECO:0007669"/>
    <property type="project" value="InterPro"/>
</dbReference>
<dbReference type="EMBL" id="JBBWWQ010000020">
    <property type="protein sequence ID" value="KAK8916957.1"/>
    <property type="molecule type" value="Genomic_DNA"/>
</dbReference>